<dbReference type="Pfam" id="PF02557">
    <property type="entry name" value="VanY"/>
    <property type="match status" value="1"/>
</dbReference>
<feature type="compositionally biased region" description="Low complexity" evidence="1">
    <location>
        <begin position="60"/>
        <end position="80"/>
    </location>
</feature>
<dbReference type="PANTHER" id="PTHR34385:SF1">
    <property type="entry name" value="PEPTIDOGLYCAN L-ALANYL-D-GLUTAMATE ENDOPEPTIDASE CWLK"/>
    <property type="match status" value="1"/>
</dbReference>
<evidence type="ECO:0000313" key="3">
    <source>
        <dbReference type="EMBL" id="MBO3084930.1"/>
    </source>
</evidence>
<name>A0ABS3SGQ1_9CELL</name>
<dbReference type="InterPro" id="IPR052179">
    <property type="entry name" value="DD-CPase-like"/>
</dbReference>
<protein>
    <submittedName>
        <fullName evidence="3">M15 family metallopeptidase</fullName>
    </submittedName>
</protein>
<evidence type="ECO:0000256" key="1">
    <source>
        <dbReference type="SAM" id="MobiDB-lite"/>
    </source>
</evidence>
<dbReference type="InterPro" id="IPR003709">
    <property type="entry name" value="VanY-like_core_dom"/>
</dbReference>
<sequence>MEGITAIAQRMAQIQSIVAPRPPAASAGAAGTAVSASGTAFSDLLAQEVARTAATASTAATAAAGTSTAGTPTAGQSAATRLGGDGVPTELAAYGNGKIPPAALQEVGTTGHRLWAPAAQALTGLITAAAADGVKVGITDSYRSYAGQVDVAQRKGLYSQGGLAAAPGTSDHGWGLAVDLDLDATAQAWMRAHGAEHGFVEDTPREPWHWAYTP</sequence>
<dbReference type="Gene3D" id="3.30.1380.10">
    <property type="match status" value="1"/>
</dbReference>
<dbReference type="PANTHER" id="PTHR34385">
    <property type="entry name" value="D-ALANYL-D-ALANINE CARBOXYPEPTIDASE"/>
    <property type="match status" value="1"/>
</dbReference>
<organism evidence="3 4">
    <name type="scientific">Cellulomonas fengjieae</name>
    <dbReference type="NCBI Taxonomy" id="2819978"/>
    <lineage>
        <taxon>Bacteria</taxon>
        <taxon>Bacillati</taxon>
        <taxon>Actinomycetota</taxon>
        <taxon>Actinomycetes</taxon>
        <taxon>Micrococcales</taxon>
        <taxon>Cellulomonadaceae</taxon>
        <taxon>Cellulomonas</taxon>
    </lineage>
</organism>
<feature type="domain" description="D-alanyl-D-alanine carboxypeptidase-like core" evidence="2">
    <location>
        <begin position="112"/>
        <end position="214"/>
    </location>
</feature>
<dbReference type="RefSeq" id="WP_208289526.1">
    <property type="nucleotide sequence ID" value="NZ_CP074404.1"/>
</dbReference>
<dbReference type="EMBL" id="JAGFBM010000004">
    <property type="protein sequence ID" value="MBO3084930.1"/>
    <property type="molecule type" value="Genomic_DNA"/>
</dbReference>
<dbReference type="InterPro" id="IPR009045">
    <property type="entry name" value="Zn_M74/Hedgehog-like"/>
</dbReference>
<accession>A0ABS3SGQ1</accession>
<dbReference type="Proteomes" id="UP000678317">
    <property type="component" value="Unassembled WGS sequence"/>
</dbReference>
<comment type="caution">
    <text evidence="3">The sequence shown here is derived from an EMBL/GenBank/DDBJ whole genome shotgun (WGS) entry which is preliminary data.</text>
</comment>
<gene>
    <name evidence="3" type="ORF">J4035_09785</name>
</gene>
<proteinExistence type="predicted"/>
<evidence type="ECO:0000259" key="2">
    <source>
        <dbReference type="Pfam" id="PF02557"/>
    </source>
</evidence>
<keyword evidence="4" id="KW-1185">Reference proteome</keyword>
<evidence type="ECO:0000313" key="4">
    <source>
        <dbReference type="Proteomes" id="UP000678317"/>
    </source>
</evidence>
<feature type="region of interest" description="Disordered" evidence="1">
    <location>
        <begin position="60"/>
        <end position="82"/>
    </location>
</feature>
<dbReference type="SUPFAM" id="SSF55166">
    <property type="entry name" value="Hedgehog/DD-peptidase"/>
    <property type="match status" value="1"/>
</dbReference>
<dbReference type="CDD" id="cd14814">
    <property type="entry name" value="Peptidase_M15"/>
    <property type="match status" value="1"/>
</dbReference>
<reference evidence="3 4" key="1">
    <citation type="submission" date="2021-03" db="EMBL/GenBank/DDBJ databases">
        <title>novel species in genus Cellulomonas.</title>
        <authorList>
            <person name="Zhang G."/>
        </authorList>
    </citation>
    <scope>NUCLEOTIDE SEQUENCE [LARGE SCALE GENOMIC DNA]</scope>
    <source>
        <strain evidence="4">zg-ZUI188</strain>
    </source>
</reference>